<keyword evidence="3" id="KW-0812">Transmembrane</keyword>
<name>A0A543HWQ3_9MICO</name>
<dbReference type="InterPro" id="IPR022742">
    <property type="entry name" value="Hydrolase_4"/>
</dbReference>
<keyword evidence="3" id="KW-0472">Membrane</keyword>
<keyword evidence="6" id="KW-1185">Reference proteome</keyword>
<dbReference type="AlphaFoldDB" id="A0A543HWQ3"/>
<evidence type="ECO:0000256" key="1">
    <source>
        <dbReference type="ARBA" id="ARBA00008645"/>
    </source>
</evidence>
<evidence type="ECO:0000259" key="4">
    <source>
        <dbReference type="Pfam" id="PF12146"/>
    </source>
</evidence>
<reference evidence="5 6" key="1">
    <citation type="submission" date="2019-06" db="EMBL/GenBank/DDBJ databases">
        <title>Genome sequencing of plant associated microbes to promote plant fitness in Sorghum bicolor and Oryza sativa.</title>
        <authorList>
            <person name="Coleman-Derr D."/>
        </authorList>
    </citation>
    <scope>NUCLEOTIDE SEQUENCE [LARGE SCALE GENOMIC DNA]</scope>
    <source>
        <strain evidence="5 6">KV-663</strain>
    </source>
</reference>
<feature type="transmembrane region" description="Helical" evidence="3">
    <location>
        <begin position="80"/>
        <end position="101"/>
    </location>
</feature>
<evidence type="ECO:0000313" key="6">
    <source>
        <dbReference type="Proteomes" id="UP000316747"/>
    </source>
</evidence>
<evidence type="ECO:0000256" key="3">
    <source>
        <dbReference type="SAM" id="Phobius"/>
    </source>
</evidence>
<dbReference type="Proteomes" id="UP000316747">
    <property type="component" value="Unassembled WGS sequence"/>
</dbReference>
<feature type="transmembrane region" description="Helical" evidence="3">
    <location>
        <begin position="51"/>
        <end position="74"/>
    </location>
</feature>
<feature type="domain" description="Serine aminopeptidase S33" evidence="4">
    <location>
        <begin position="150"/>
        <end position="259"/>
    </location>
</feature>
<evidence type="ECO:0000256" key="2">
    <source>
        <dbReference type="ARBA" id="ARBA00022801"/>
    </source>
</evidence>
<dbReference type="Pfam" id="PF12146">
    <property type="entry name" value="Hydrolase_4"/>
    <property type="match status" value="1"/>
</dbReference>
<keyword evidence="3" id="KW-1133">Transmembrane helix</keyword>
<dbReference type="GO" id="GO:0052689">
    <property type="term" value="F:carboxylic ester hydrolase activity"/>
    <property type="evidence" value="ECO:0007669"/>
    <property type="project" value="UniProtKB-ARBA"/>
</dbReference>
<dbReference type="Gene3D" id="3.40.50.1820">
    <property type="entry name" value="alpha/beta hydrolase"/>
    <property type="match status" value="1"/>
</dbReference>
<dbReference type="SUPFAM" id="SSF53474">
    <property type="entry name" value="alpha/beta-Hydrolases"/>
    <property type="match status" value="1"/>
</dbReference>
<sequence>MDGGRIDQPATVRPAPLVVLAGALALLAGATSLAIGLGLSPHLLRDGLTATSVIGLLAALVGLSLLVVGVRAVWRTGQLVGRLLVVPLAVVLVAAAALTLGQAVAATVAPRATLGDRTPASVGLRYEDVTALTADGVRLAGWYVPSTNGAAVVLCHGAGSTRSDVLDHAAVLAKRGYGVLMVDARGHGGSEGRAMEFGWYGDLDIRAAVDLLTTRADVTGGRVGVVGLSMGGEEAIGALASDDRIRAVVAEGATNRVAGDKAWLSDELGLRGWLQEQLDRLTYGAADLLTPASPPPTLRASAAAAAPRPLLLVASAESFEEVDAARFIAAGSPSSVTVWLAPGGHTGALAAAPAEWDRRVGEFLDAALGASG</sequence>
<accession>A0A543HWQ3</accession>
<keyword evidence="5" id="KW-0645">Protease</keyword>
<comment type="caution">
    <text evidence="5">The sequence shown here is derived from an EMBL/GenBank/DDBJ whole genome shotgun (WGS) entry which is preliminary data.</text>
</comment>
<proteinExistence type="inferred from homology"/>
<evidence type="ECO:0000313" key="5">
    <source>
        <dbReference type="EMBL" id="TQM62722.1"/>
    </source>
</evidence>
<gene>
    <name evidence="5" type="ORF">FBY41_2760</name>
</gene>
<dbReference type="EMBL" id="VFPM01000002">
    <property type="protein sequence ID" value="TQM62722.1"/>
    <property type="molecule type" value="Genomic_DNA"/>
</dbReference>
<dbReference type="InterPro" id="IPR050261">
    <property type="entry name" value="FrsA_esterase"/>
</dbReference>
<keyword evidence="5" id="KW-0031">Aminopeptidase</keyword>
<organism evidence="5 6">
    <name type="scientific">Humibacillus xanthopallidus</name>
    <dbReference type="NCBI Taxonomy" id="412689"/>
    <lineage>
        <taxon>Bacteria</taxon>
        <taxon>Bacillati</taxon>
        <taxon>Actinomycetota</taxon>
        <taxon>Actinomycetes</taxon>
        <taxon>Micrococcales</taxon>
        <taxon>Intrasporangiaceae</taxon>
        <taxon>Humibacillus</taxon>
    </lineage>
</organism>
<dbReference type="PANTHER" id="PTHR22946">
    <property type="entry name" value="DIENELACTONE HYDROLASE DOMAIN-CONTAINING PROTEIN-RELATED"/>
    <property type="match status" value="1"/>
</dbReference>
<dbReference type="InterPro" id="IPR029058">
    <property type="entry name" value="AB_hydrolase_fold"/>
</dbReference>
<comment type="similarity">
    <text evidence="1">Belongs to the AB hydrolase superfamily.</text>
</comment>
<feature type="transmembrane region" description="Helical" evidence="3">
    <location>
        <begin position="17"/>
        <end position="39"/>
    </location>
</feature>
<keyword evidence="2" id="KW-0378">Hydrolase</keyword>
<dbReference type="PANTHER" id="PTHR22946:SF9">
    <property type="entry name" value="POLYKETIDE TRANSFERASE AF380"/>
    <property type="match status" value="1"/>
</dbReference>
<dbReference type="RefSeq" id="WP_141844764.1">
    <property type="nucleotide sequence ID" value="NZ_VFPM01000002.1"/>
</dbReference>
<protein>
    <submittedName>
        <fullName evidence="5">Serine aminopeptidase S33 family</fullName>
    </submittedName>
</protein>
<dbReference type="OrthoDB" id="9804723at2"/>
<dbReference type="GO" id="GO:0004177">
    <property type="term" value="F:aminopeptidase activity"/>
    <property type="evidence" value="ECO:0007669"/>
    <property type="project" value="UniProtKB-KW"/>
</dbReference>